<feature type="domain" description="IPT/TIG" evidence="3">
    <location>
        <begin position="279"/>
        <end position="363"/>
    </location>
</feature>
<evidence type="ECO:0000256" key="2">
    <source>
        <dbReference type="SAM" id="SignalP"/>
    </source>
</evidence>
<reference key="1">
    <citation type="submission" date="2010-11" db="EMBL/GenBank/DDBJ databases">
        <title>The complete genome of Paludibacter propionicigenes DSM 17365.</title>
        <authorList>
            <consortium name="US DOE Joint Genome Institute (JGI-PGF)"/>
            <person name="Lucas S."/>
            <person name="Copeland A."/>
            <person name="Lapidus A."/>
            <person name="Bruce D."/>
            <person name="Goodwin L."/>
            <person name="Pitluck S."/>
            <person name="Kyrpides N."/>
            <person name="Mavromatis K."/>
            <person name="Ivanova N."/>
            <person name="Munk A.C."/>
            <person name="Brettin T."/>
            <person name="Detter J.C."/>
            <person name="Han C."/>
            <person name="Tapia R."/>
            <person name="Land M."/>
            <person name="Hauser L."/>
            <person name="Markowitz V."/>
            <person name="Cheng J.-F."/>
            <person name="Hugenholtz P."/>
            <person name="Woyke T."/>
            <person name="Wu D."/>
            <person name="Gronow S."/>
            <person name="Wellnitz S."/>
            <person name="Brambilla E."/>
            <person name="Klenk H.-P."/>
            <person name="Eisen J.A."/>
        </authorList>
    </citation>
    <scope>NUCLEOTIDE SEQUENCE</scope>
    <source>
        <strain>WB4</strain>
    </source>
</reference>
<feature type="domain" description="IPT/TIG" evidence="3">
    <location>
        <begin position="365"/>
        <end position="448"/>
    </location>
</feature>
<dbReference type="PANTHER" id="PTHR22625">
    <property type="entry name" value="PLEXIN"/>
    <property type="match status" value="1"/>
</dbReference>
<name>E4T6B9_PALPW</name>
<dbReference type="KEGG" id="ppn:Palpr_2127"/>
<evidence type="ECO:0000256" key="1">
    <source>
        <dbReference type="SAM" id="MobiDB-lite"/>
    </source>
</evidence>
<dbReference type="SMART" id="SM00429">
    <property type="entry name" value="IPT"/>
    <property type="match status" value="3"/>
</dbReference>
<dbReference type="eggNOG" id="COG3468">
    <property type="taxonomic scope" value="Bacteria"/>
</dbReference>
<sequence>MRKDILLKIRWLCALPFMFSSLSYAQYVSPANQSYASPGDYISNVSFNTINNTSTLSTSGSATLFGDYSNISTTVNPSSTYSLSVSTFWSEYNVDKLYVYVFFDWNHDYDFTDANEYYIIANGTTHTGSGGHTYNLTAQNITIPSGASLSNIRMRVRMITASSDPGIIGMKNFTGGYFGEIEDYTIVVAAPVSAPTITSISPTSGTTTGGTSVTITGTNFTSGSTVKFGTTSSSSVTFNSATSLTATSPSGSGTVDVTVTTPGGTSTTSTNDQFTYVAAPTISSISPTSGTTTGGTSVTIAGTNFTSGSTVKFGTTSSSNVTFNSATSLTATSPAGSAGTIHITVTTPGGTSTTNTNDQFTYVAAPIISSISPSSGLTTGGTSVTITGSNFTNATAVKFGSSNATGFSVNSATSISATSPSGSGTVDITVTTTGGTSATSAADKFTYLTPGTWTGGAGSSYWTDANNWAGGSVPTSSTDVTIPSSGITYLPMIFPTETAECNNLTTENGQLEIQSSSSGTGSLIVHGTASGKVWSDVYLTAAQWHIVAPSVNGGNISSFLSNSSNGISSKVEGSTTTYAIADYNEGSNAWKSYFTNATWGPFESGKGYLMRRDDANYVSFYGDIITGTKNVSLTKTGQGWNCIGNPYTSAIGMNASASSTENFLTKNSSIFDPNYACVYIWDPVSSTYKIIGNLPSGLSNGRLLLQNYLQVGQAFFVKAKDASQTASFTPAMQWHQTNAPFKAPTVKTSWPGIALNVASLDVSSSAIIAFNEKMTKGLDPTYDAGLLRGTNGLSLYTRLVEDNGVDFAIQCLPENYSNLVIPVGVDCKVGGEITFSAETANLPAECKVVLEDKTNNTFTSLTDGATYKTTVAAGSTAVGRFYIHTGLNTTTGTSGITTDTNSLKAYIANEAIIIEGEVGDQAIATLYNLQGLKVRVNPLQKGSLNSLPCSDLTKGIYLLIIQQNGETATRKLIKE</sequence>
<dbReference type="RefSeq" id="WP_013445632.1">
    <property type="nucleotide sequence ID" value="NC_014734.1"/>
</dbReference>
<keyword evidence="5" id="KW-1185">Reference proteome</keyword>
<organism evidence="4 5">
    <name type="scientific">Paludibacter propionicigenes (strain DSM 17365 / JCM 13257 / WB4)</name>
    <dbReference type="NCBI Taxonomy" id="694427"/>
    <lineage>
        <taxon>Bacteria</taxon>
        <taxon>Pseudomonadati</taxon>
        <taxon>Bacteroidota</taxon>
        <taxon>Bacteroidia</taxon>
        <taxon>Bacteroidales</taxon>
        <taxon>Paludibacteraceae</taxon>
        <taxon>Paludibacter</taxon>
    </lineage>
</organism>
<keyword evidence="2" id="KW-0732">Signal</keyword>
<dbReference type="CDD" id="cd00102">
    <property type="entry name" value="IPT"/>
    <property type="match status" value="1"/>
</dbReference>
<feature type="chain" id="PRO_5003187685" evidence="2">
    <location>
        <begin position="26"/>
        <end position="975"/>
    </location>
</feature>
<evidence type="ECO:0000313" key="4">
    <source>
        <dbReference type="EMBL" id="ADQ80263.1"/>
    </source>
</evidence>
<accession>E4T6B9</accession>
<dbReference type="NCBIfam" id="TIGR04183">
    <property type="entry name" value="Por_Secre_tail"/>
    <property type="match status" value="1"/>
</dbReference>
<dbReference type="eggNOG" id="COG3227">
    <property type="taxonomic scope" value="Bacteria"/>
</dbReference>
<dbReference type="Gene3D" id="2.60.40.10">
    <property type="entry name" value="Immunoglobulins"/>
    <property type="match status" value="3"/>
</dbReference>
<dbReference type="InterPro" id="IPR002909">
    <property type="entry name" value="IPT_dom"/>
</dbReference>
<dbReference type="EMBL" id="CP002345">
    <property type="protein sequence ID" value="ADQ80263.1"/>
    <property type="molecule type" value="Genomic_DNA"/>
</dbReference>
<dbReference type="GO" id="GO:0017154">
    <property type="term" value="F:semaphorin receptor activity"/>
    <property type="evidence" value="ECO:0007669"/>
    <property type="project" value="InterPro"/>
</dbReference>
<protein>
    <submittedName>
        <fullName evidence="4">Cell surface receptor IPT/TIG domain protein</fullName>
    </submittedName>
</protein>
<dbReference type="Pfam" id="PF01833">
    <property type="entry name" value="TIG"/>
    <property type="match status" value="3"/>
</dbReference>
<dbReference type="InterPro" id="IPR045474">
    <property type="entry name" value="GEVED"/>
</dbReference>
<dbReference type="InterPro" id="IPR031148">
    <property type="entry name" value="Plexin"/>
</dbReference>
<dbReference type="Proteomes" id="UP000008718">
    <property type="component" value="Chromosome"/>
</dbReference>
<feature type="domain" description="IPT/TIG" evidence="3">
    <location>
        <begin position="194"/>
        <end position="277"/>
    </location>
</feature>
<evidence type="ECO:0000259" key="3">
    <source>
        <dbReference type="SMART" id="SM00429"/>
    </source>
</evidence>
<dbReference type="InterPro" id="IPR026444">
    <property type="entry name" value="Secre_tail"/>
</dbReference>
<dbReference type="SUPFAM" id="SSF81296">
    <property type="entry name" value="E set domains"/>
    <property type="match status" value="3"/>
</dbReference>
<proteinExistence type="predicted"/>
<dbReference type="PANTHER" id="PTHR22625:SF70">
    <property type="entry name" value="PLEXIN A, ISOFORM A"/>
    <property type="match status" value="1"/>
</dbReference>
<feature type="region of interest" description="Disordered" evidence="1">
    <location>
        <begin position="243"/>
        <end position="272"/>
    </location>
</feature>
<keyword evidence="4" id="KW-0675">Receptor</keyword>
<dbReference type="AlphaFoldDB" id="E4T6B9"/>
<dbReference type="InterPro" id="IPR013783">
    <property type="entry name" value="Ig-like_fold"/>
</dbReference>
<dbReference type="HOGENOM" id="CLU_304583_0_0_10"/>
<feature type="compositionally biased region" description="Low complexity" evidence="1">
    <location>
        <begin position="243"/>
        <end position="270"/>
    </location>
</feature>
<evidence type="ECO:0000313" key="5">
    <source>
        <dbReference type="Proteomes" id="UP000008718"/>
    </source>
</evidence>
<gene>
    <name evidence="4" type="ordered locus">Palpr_2127</name>
</gene>
<reference evidence="4 5" key="2">
    <citation type="journal article" date="2011" name="Stand. Genomic Sci.">
        <title>Complete genome sequence of Paludibacter propionicigenes type strain (WB4).</title>
        <authorList>
            <person name="Gronow S."/>
            <person name="Munk C."/>
            <person name="Lapidus A."/>
            <person name="Nolan M."/>
            <person name="Lucas S."/>
            <person name="Hammon N."/>
            <person name="Deshpande S."/>
            <person name="Cheng J.F."/>
            <person name="Tapia R."/>
            <person name="Han C."/>
            <person name="Goodwin L."/>
            <person name="Pitluck S."/>
            <person name="Liolios K."/>
            <person name="Ivanova N."/>
            <person name="Mavromatis K."/>
            <person name="Mikhailova N."/>
            <person name="Pati A."/>
            <person name="Chen A."/>
            <person name="Palaniappan K."/>
            <person name="Land M."/>
            <person name="Hauser L."/>
            <person name="Chang Y.J."/>
            <person name="Jeffries C.D."/>
            <person name="Brambilla E."/>
            <person name="Rohde M."/>
            <person name="Goker M."/>
            <person name="Detter J.C."/>
            <person name="Woyke T."/>
            <person name="Bristow J."/>
            <person name="Eisen J.A."/>
            <person name="Markowitz V."/>
            <person name="Hugenholtz P."/>
            <person name="Kyrpides N.C."/>
            <person name="Klenk H.P."/>
        </authorList>
    </citation>
    <scope>NUCLEOTIDE SEQUENCE [LARGE SCALE GENOMIC DNA]</scope>
    <source>
        <strain evidence="5">DSM 17365 / JCM 13257 / WB4</strain>
    </source>
</reference>
<dbReference type="CDD" id="cd00603">
    <property type="entry name" value="IPT_PCSR"/>
    <property type="match status" value="1"/>
</dbReference>
<feature type="signal peptide" evidence="2">
    <location>
        <begin position="1"/>
        <end position="25"/>
    </location>
</feature>
<dbReference type="InterPro" id="IPR014756">
    <property type="entry name" value="Ig_E-set"/>
</dbReference>
<dbReference type="Pfam" id="PF20009">
    <property type="entry name" value="GEVED"/>
    <property type="match status" value="1"/>
</dbReference>
<dbReference type="OrthoDB" id="1097396at2"/>
<dbReference type="STRING" id="694427.Palpr_2127"/>